<comment type="caution">
    <text evidence="1">The sequence shown here is derived from an EMBL/GenBank/DDBJ whole genome shotgun (WGS) entry which is preliminary data.</text>
</comment>
<dbReference type="SUPFAM" id="SSF56925">
    <property type="entry name" value="OMPA-like"/>
    <property type="match status" value="1"/>
</dbReference>
<reference evidence="1" key="1">
    <citation type="submission" date="2019-03" db="EMBL/GenBank/DDBJ databases">
        <title>Single cell metagenomics reveals metabolic interactions within the superorganism composed of flagellate Streblomastix strix and complex community of Bacteroidetes bacteria on its surface.</title>
        <authorList>
            <person name="Treitli S.C."/>
            <person name="Kolisko M."/>
            <person name="Husnik F."/>
            <person name="Keeling P."/>
            <person name="Hampl V."/>
        </authorList>
    </citation>
    <scope>NUCLEOTIDE SEQUENCE</scope>
    <source>
        <strain evidence="1">STM</strain>
    </source>
</reference>
<protein>
    <submittedName>
        <fullName evidence="1">Uncharacterized protein</fullName>
    </submittedName>
</protein>
<dbReference type="AlphaFoldDB" id="A0A5J4PV52"/>
<gene>
    <name evidence="1" type="ORF">EZS27_035730</name>
</gene>
<name>A0A5J4PV52_9ZZZZ</name>
<evidence type="ECO:0000313" key="1">
    <source>
        <dbReference type="EMBL" id="KAA6313507.1"/>
    </source>
</evidence>
<dbReference type="Gene3D" id="2.40.160.20">
    <property type="match status" value="1"/>
</dbReference>
<organism evidence="1">
    <name type="scientific">termite gut metagenome</name>
    <dbReference type="NCBI Taxonomy" id="433724"/>
    <lineage>
        <taxon>unclassified sequences</taxon>
        <taxon>metagenomes</taxon>
        <taxon>organismal metagenomes</taxon>
    </lineage>
</organism>
<proteinExistence type="predicted"/>
<dbReference type="EMBL" id="SNRY01006033">
    <property type="protein sequence ID" value="KAA6313507.1"/>
    <property type="molecule type" value="Genomic_DNA"/>
</dbReference>
<accession>A0A5J4PV52</accession>
<sequence>MKKIFILVLTSVLCVNVFAQKGDKTIGLNLGYGANTSNPLIGVRGTYNLTDYVTVIPSINHFVKYENVSGLETNMDFTYFFQTPKVPDLYFYPLVGLNYTYIHFDEKLRYDYSYLIHSNEFKKNNHRIAANIGLGFSCFYYDSLILGVEFKYVATTTFYQPVILFNISKAF</sequence>
<dbReference type="InterPro" id="IPR011250">
    <property type="entry name" value="OMP/PagP_B-barrel"/>
</dbReference>